<dbReference type="EC" id="2.1.1.193" evidence="3 12"/>
<dbReference type="InterPro" id="IPR006700">
    <property type="entry name" value="RsmE"/>
</dbReference>
<keyword evidence="17" id="KW-1185">Reference proteome</keyword>
<comment type="subcellular location">
    <subcellularLocation>
        <location evidence="1 12">Cytoplasm</location>
    </subcellularLocation>
</comment>
<dbReference type="InterPro" id="IPR029026">
    <property type="entry name" value="tRNA_m1G_MTases_N"/>
</dbReference>
<evidence type="ECO:0000256" key="7">
    <source>
        <dbReference type="ARBA" id="ARBA00022603"/>
    </source>
</evidence>
<reference evidence="16" key="1">
    <citation type="submission" date="2021-04" db="EMBL/GenBank/DDBJ databases">
        <title>Genome based classification of Actinospica acidithermotolerans sp. nov., an actinobacterium isolated from an Indonesian hot spring.</title>
        <authorList>
            <person name="Kusuma A.B."/>
            <person name="Putra K.E."/>
            <person name="Nafisah S."/>
            <person name="Loh J."/>
            <person name="Nouioui I."/>
            <person name="Goodfellow M."/>
        </authorList>
    </citation>
    <scope>NUCLEOTIDE SEQUENCE</scope>
    <source>
        <strain evidence="16">DSM 45618</strain>
    </source>
</reference>
<dbReference type="PIRSF" id="PIRSF015601">
    <property type="entry name" value="MTase_slr0722"/>
    <property type="match status" value="1"/>
</dbReference>
<evidence type="ECO:0000313" key="16">
    <source>
        <dbReference type="EMBL" id="MBS2961956.1"/>
    </source>
</evidence>
<keyword evidence="5 12" id="KW-0963">Cytoplasm</keyword>
<dbReference type="GO" id="GO:0070042">
    <property type="term" value="F:rRNA (uridine-N3-)-methyltransferase activity"/>
    <property type="evidence" value="ECO:0007669"/>
    <property type="project" value="TreeGrafter"/>
</dbReference>
<evidence type="ECO:0000256" key="4">
    <source>
        <dbReference type="ARBA" id="ARBA00013673"/>
    </source>
</evidence>
<dbReference type="PANTHER" id="PTHR30027">
    <property type="entry name" value="RIBOSOMAL RNA SMALL SUBUNIT METHYLTRANSFERASE E"/>
    <property type="match status" value="1"/>
</dbReference>
<dbReference type="RefSeq" id="WP_211464136.1">
    <property type="nucleotide sequence ID" value="NZ_JAGSXH010000005.1"/>
</dbReference>
<gene>
    <name evidence="16" type="ORF">KGA66_02770</name>
</gene>
<evidence type="ECO:0000256" key="11">
    <source>
        <dbReference type="ARBA" id="ARBA00047944"/>
    </source>
</evidence>
<evidence type="ECO:0000259" key="14">
    <source>
        <dbReference type="Pfam" id="PF04452"/>
    </source>
</evidence>
<accession>A0A8J8BBD1</accession>
<sequence>MTTVPVFRVETARLSGAAIRLDGPEGRHAALVRRLRPGERVDLTDGAGRLAECVVRAAGGPGDPALDLEVLEQRSLPGPQPRITVVQALAKGERGELAVELMTELGVDVIVPWPASRSIVQWRAERGEKALAKWRSTAAEAGKQSRRVWWPEVTEPASTARVVELLAGASLAAVLHEDARSSLADLEPTRTGDIVLVVGPEGGISPDELRVFGEAGAAAYRMGPTVLRTSTAGAAAVAVLLARSGRWSAQNQSAQHQSAQHQLTQNQPA</sequence>
<dbReference type="SUPFAM" id="SSF88697">
    <property type="entry name" value="PUA domain-like"/>
    <property type="match status" value="1"/>
</dbReference>
<dbReference type="InterPro" id="IPR046886">
    <property type="entry name" value="RsmE_MTase_dom"/>
</dbReference>
<evidence type="ECO:0000259" key="15">
    <source>
        <dbReference type="Pfam" id="PF20260"/>
    </source>
</evidence>
<dbReference type="Pfam" id="PF20260">
    <property type="entry name" value="PUA_4"/>
    <property type="match status" value="1"/>
</dbReference>
<comment type="function">
    <text evidence="10 12">Specifically methylates the N3 position of the uracil ring of uridine 1498 (m3U1498) in 16S rRNA. Acts on the fully assembled 30S ribosomal subunit.</text>
</comment>
<organism evidence="16 17">
    <name type="scientific">Actinocrinis puniceicyclus</name>
    <dbReference type="NCBI Taxonomy" id="977794"/>
    <lineage>
        <taxon>Bacteria</taxon>
        <taxon>Bacillati</taxon>
        <taxon>Actinomycetota</taxon>
        <taxon>Actinomycetes</taxon>
        <taxon>Catenulisporales</taxon>
        <taxon>Actinospicaceae</taxon>
        <taxon>Actinocrinis</taxon>
    </lineage>
</organism>
<dbReference type="GO" id="GO:0005737">
    <property type="term" value="C:cytoplasm"/>
    <property type="evidence" value="ECO:0007669"/>
    <property type="project" value="UniProtKB-SubCell"/>
</dbReference>
<evidence type="ECO:0000256" key="3">
    <source>
        <dbReference type="ARBA" id="ARBA00012328"/>
    </source>
</evidence>
<evidence type="ECO:0000256" key="5">
    <source>
        <dbReference type="ARBA" id="ARBA00022490"/>
    </source>
</evidence>
<dbReference type="InterPro" id="IPR029028">
    <property type="entry name" value="Alpha/beta_knot_MTases"/>
</dbReference>
<dbReference type="InterPro" id="IPR046887">
    <property type="entry name" value="RsmE_PUA-like"/>
</dbReference>
<dbReference type="Pfam" id="PF04452">
    <property type="entry name" value="Methyltrans_RNA"/>
    <property type="match status" value="1"/>
</dbReference>
<comment type="caution">
    <text evidence="16">The sequence shown here is derived from an EMBL/GenBank/DDBJ whole genome shotgun (WGS) entry which is preliminary data.</text>
</comment>
<evidence type="ECO:0000256" key="10">
    <source>
        <dbReference type="ARBA" id="ARBA00025699"/>
    </source>
</evidence>
<keyword evidence="7 12" id="KW-0489">Methyltransferase</keyword>
<dbReference type="Gene3D" id="3.40.1280.10">
    <property type="match status" value="1"/>
</dbReference>
<dbReference type="AlphaFoldDB" id="A0A8J8BBD1"/>
<evidence type="ECO:0000256" key="8">
    <source>
        <dbReference type="ARBA" id="ARBA00022679"/>
    </source>
</evidence>
<evidence type="ECO:0000256" key="6">
    <source>
        <dbReference type="ARBA" id="ARBA00022552"/>
    </source>
</evidence>
<keyword evidence="8 12" id="KW-0808">Transferase</keyword>
<feature type="domain" description="Ribosomal RNA small subunit methyltransferase E PUA-like" evidence="15">
    <location>
        <begin position="21"/>
        <end position="59"/>
    </location>
</feature>
<dbReference type="Proteomes" id="UP000677913">
    <property type="component" value="Unassembled WGS sequence"/>
</dbReference>
<dbReference type="InterPro" id="IPR015947">
    <property type="entry name" value="PUA-like_sf"/>
</dbReference>
<comment type="similarity">
    <text evidence="2 12">Belongs to the RNA methyltransferase RsmE family.</text>
</comment>
<proteinExistence type="inferred from homology"/>
<comment type="catalytic activity">
    <reaction evidence="11 12">
        <text>uridine(1498) in 16S rRNA + S-adenosyl-L-methionine = N(3)-methyluridine(1498) in 16S rRNA + S-adenosyl-L-homocysteine + H(+)</text>
        <dbReference type="Rhea" id="RHEA:42920"/>
        <dbReference type="Rhea" id="RHEA-COMP:10283"/>
        <dbReference type="Rhea" id="RHEA-COMP:10284"/>
        <dbReference type="ChEBI" id="CHEBI:15378"/>
        <dbReference type="ChEBI" id="CHEBI:57856"/>
        <dbReference type="ChEBI" id="CHEBI:59789"/>
        <dbReference type="ChEBI" id="CHEBI:65315"/>
        <dbReference type="ChEBI" id="CHEBI:74502"/>
        <dbReference type="EC" id="2.1.1.193"/>
    </reaction>
</comment>
<feature type="region of interest" description="Disordered" evidence="13">
    <location>
        <begin position="250"/>
        <end position="269"/>
    </location>
</feature>
<evidence type="ECO:0000256" key="2">
    <source>
        <dbReference type="ARBA" id="ARBA00005528"/>
    </source>
</evidence>
<evidence type="ECO:0000256" key="9">
    <source>
        <dbReference type="ARBA" id="ARBA00022691"/>
    </source>
</evidence>
<keyword evidence="6 12" id="KW-0698">rRNA processing</keyword>
<dbReference type="SUPFAM" id="SSF75217">
    <property type="entry name" value="alpha/beta knot"/>
    <property type="match status" value="1"/>
</dbReference>
<evidence type="ECO:0000256" key="1">
    <source>
        <dbReference type="ARBA" id="ARBA00004496"/>
    </source>
</evidence>
<dbReference type="NCBIfam" id="TIGR00046">
    <property type="entry name" value="RsmE family RNA methyltransferase"/>
    <property type="match status" value="1"/>
</dbReference>
<dbReference type="Gene3D" id="2.40.240.20">
    <property type="entry name" value="Hypothetical PUA domain-like, domain 1"/>
    <property type="match status" value="1"/>
</dbReference>
<keyword evidence="9 12" id="KW-0949">S-adenosyl-L-methionine</keyword>
<name>A0A8J8BBD1_9ACTN</name>
<evidence type="ECO:0000256" key="12">
    <source>
        <dbReference type="PIRNR" id="PIRNR015601"/>
    </source>
</evidence>
<dbReference type="CDD" id="cd18084">
    <property type="entry name" value="RsmE-like"/>
    <property type="match status" value="1"/>
</dbReference>
<dbReference type="NCBIfam" id="NF008693">
    <property type="entry name" value="PRK11713.2-3"/>
    <property type="match status" value="1"/>
</dbReference>
<dbReference type="GO" id="GO:0070475">
    <property type="term" value="P:rRNA base methylation"/>
    <property type="evidence" value="ECO:0007669"/>
    <property type="project" value="TreeGrafter"/>
</dbReference>
<dbReference type="PANTHER" id="PTHR30027:SF3">
    <property type="entry name" value="16S RRNA (URACIL(1498)-N(3))-METHYLTRANSFERASE"/>
    <property type="match status" value="1"/>
</dbReference>
<feature type="domain" description="Ribosomal RNA small subunit methyltransferase E methyltransferase" evidence="14">
    <location>
        <begin position="80"/>
        <end position="240"/>
    </location>
</feature>
<dbReference type="EMBL" id="JAGSXH010000005">
    <property type="protein sequence ID" value="MBS2961956.1"/>
    <property type="molecule type" value="Genomic_DNA"/>
</dbReference>
<dbReference type="FunFam" id="3.40.1280.10:FF:000023">
    <property type="entry name" value="Ribosomal RNA small subunit methyltransferase E"/>
    <property type="match status" value="1"/>
</dbReference>
<evidence type="ECO:0000256" key="13">
    <source>
        <dbReference type="SAM" id="MobiDB-lite"/>
    </source>
</evidence>
<evidence type="ECO:0000313" key="17">
    <source>
        <dbReference type="Proteomes" id="UP000677913"/>
    </source>
</evidence>
<protein>
    <recommendedName>
        <fullName evidence="4 12">Ribosomal RNA small subunit methyltransferase E</fullName>
        <ecNumber evidence="3 12">2.1.1.193</ecNumber>
    </recommendedName>
</protein>